<dbReference type="InterPro" id="IPR029044">
    <property type="entry name" value="Nucleotide-diphossugar_trans"/>
</dbReference>
<dbReference type="AlphaFoldDB" id="A0A347ZNZ0"/>
<name>A0A347ZNZ0_9CHLR</name>
<dbReference type="PANTHER" id="PTHR42883">
    <property type="entry name" value="GLUCOSE-1-PHOSPHATE THYMIDYLTRANSFERASE"/>
    <property type="match status" value="1"/>
</dbReference>
<dbReference type="Pfam" id="PF00483">
    <property type="entry name" value="NTP_transferase"/>
    <property type="match status" value="1"/>
</dbReference>
<evidence type="ECO:0000313" key="3">
    <source>
        <dbReference type="Proteomes" id="UP000256388"/>
    </source>
</evidence>
<sequence length="338" mass="38003">MKETYTIAIPMAGLGTRMRPQTWSKPKPLIHLAGRTVLDYVLDQFSSLPRFSDAQFVLILGPNQEEQVDEYIRTHHAEKKISYVIQEEMRGQSDALYLAREYLQGPMLMAFSDTLIETDLAFLDHEELDGVAWVKAVPDPRRFGVAEVGKDGQTITRLIEKPKEISNNLAVVGFYYFRDGSALMDAIAEQIEKDVSLNGEYFLVDAINLLIGKGAHMRVQPVDVWLDAGKPEALLETNRYLLEHNHNNDDVSEKREGILVRPPVYIHPDAQLQDSVIGPYVSIGKEATIQHSVLRNSIVEQGAHISNMVLEDSLIGRNAGIKGRPEIMNIGDNSWIEI</sequence>
<proteinExistence type="predicted"/>
<reference evidence="2 3" key="1">
    <citation type="submission" date="2018-08" db="EMBL/GenBank/DDBJ databases">
        <title>Genomic Encyclopedia of Type Strains, Phase IV (KMG-IV): sequencing the most valuable type-strain genomes for metagenomic binning, comparative biology and taxonomic classification.</title>
        <authorList>
            <person name="Goeker M."/>
        </authorList>
    </citation>
    <scope>NUCLEOTIDE SEQUENCE [LARGE SCALE GENOMIC DNA]</scope>
    <source>
        <strain evidence="2 3">DSM 23923</strain>
    </source>
</reference>
<dbReference type="EMBL" id="QUMS01000002">
    <property type="protein sequence ID" value="REG08624.1"/>
    <property type="molecule type" value="Genomic_DNA"/>
</dbReference>
<organism evidence="2 3">
    <name type="scientific">Pelolinea submarina</name>
    <dbReference type="NCBI Taxonomy" id="913107"/>
    <lineage>
        <taxon>Bacteria</taxon>
        <taxon>Bacillati</taxon>
        <taxon>Chloroflexota</taxon>
        <taxon>Anaerolineae</taxon>
        <taxon>Anaerolineales</taxon>
        <taxon>Anaerolineaceae</taxon>
        <taxon>Pelolinea</taxon>
    </lineage>
</organism>
<dbReference type="InterPro" id="IPR005835">
    <property type="entry name" value="NTP_transferase_dom"/>
</dbReference>
<keyword evidence="3" id="KW-1185">Reference proteome</keyword>
<keyword evidence="2" id="KW-0808">Transferase</keyword>
<comment type="caution">
    <text evidence="2">The sequence shown here is derived from an EMBL/GenBank/DDBJ whole genome shotgun (WGS) entry which is preliminary data.</text>
</comment>
<dbReference type="PANTHER" id="PTHR42883:SF2">
    <property type="entry name" value="THYMIDYLYLTRANSFERASE"/>
    <property type="match status" value="1"/>
</dbReference>
<dbReference type="Gene3D" id="2.160.10.10">
    <property type="entry name" value="Hexapeptide repeat proteins"/>
    <property type="match status" value="1"/>
</dbReference>
<feature type="domain" description="Nucleotidyl transferase" evidence="1">
    <location>
        <begin position="12"/>
        <end position="242"/>
    </location>
</feature>
<protein>
    <submittedName>
        <fullName evidence="2">Glucose-1-phosphate thymidylyltransferase</fullName>
    </submittedName>
</protein>
<evidence type="ECO:0000259" key="1">
    <source>
        <dbReference type="Pfam" id="PF00483"/>
    </source>
</evidence>
<evidence type="ECO:0000313" key="2">
    <source>
        <dbReference type="EMBL" id="REG08624.1"/>
    </source>
</evidence>
<gene>
    <name evidence="2" type="ORF">DFR64_1996</name>
</gene>
<dbReference type="GO" id="GO:0016740">
    <property type="term" value="F:transferase activity"/>
    <property type="evidence" value="ECO:0007669"/>
    <property type="project" value="UniProtKB-KW"/>
</dbReference>
<dbReference type="Gene3D" id="3.90.550.10">
    <property type="entry name" value="Spore Coat Polysaccharide Biosynthesis Protein SpsA, Chain A"/>
    <property type="match status" value="1"/>
</dbReference>
<dbReference type="SUPFAM" id="SSF53448">
    <property type="entry name" value="Nucleotide-diphospho-sugar transferases"/>
    <property type="match status" value="1"/>
</dbReference>
<dbReference type="RefSeq" id="WP_116225273.1">
    <property type="nucleotide sequence ID" value="NZ_AP018437.1"/>
</dbReference>
<dbReference type="OrthoDB" id="9803871at2"/>
<dbReference type="Proteomes" id="UP000256388">
    <property type="component" value="Unassembled WGS sequence"/>
</dbReference>
<accession>A0A347ZNZ0</accession>